<comment type="caution">
    <text evidence="1">The sequence shown here is derived from an EMBL/GenBank/DDBJ whole genome shotgun (WGS) entry which is preliminary data.</text>
</comment>
<name>A0ABW6I7A5_9FLAO</name>
<dbReference type="NCBIfam" id="NF038153">
    <property type="entry name" value="lant_leader_L1a"/>
    <property type="match status" value="1"/>
</dbReference>
<dbReference type="EMBL" id="JBHZPY010000012">
    <property type="protein sequence ID" value="MFE3872167.1"/>
    <property type="molecule type" value="Genomic_DNA"/>
</dbReference>
<gene>
    <name evidence="1" type="ORF">ACFX5F_13135</name>
</gene>
<reference evidence="1 2" key="1">
    <citation type="submission" date="2024-06" db="EMBL/GenBank/DDBJ databases">
        <title>Flavobacterium spp. isolated from glacier.</title>
        <authorList>
            <person name="Han D."/>
        </authorList>
    </citation>
    <scope>NUCLEOTIDE SEQUENCE [LARGE SCALE GENOMIC DNA]</scope>
    <source>
        <strain evidence="1 2">ZS1P70</strain>
    </source>
</reference>
<keyword evidence="2" id="KW-1185">Reference proteome</keyword>
<dbReference type="Proteomes" id="UP001600107">
    <property type="component" value="Unassembled WGS sequence"/>
</dbReference>
<protein>
    <submittedName>
        <fullName evidence="1">Class I lanthipeptide</fullName>
    </submittedName>
</protein>
<sequence>MKIKLIKGLGLNKEVITKLQESQMAHFKGGLIIEDASCLDLSCVASCKEDSCRK</sequence>
<evidence type="ECO:0000313" key="2">
    <source>
        <dbReference type="Proteomes" id="UP001600107"/>
    </source>
</evidence>
<organism evidence="1 2">
    <name type="scientific">Flavobacterium zhoui</name>
    <dbReference type="NCBI Taxonomy" id="3230414"/>
    <lineage>
        <taxon>Bacteria</taxon>
        <taxon>Pseudomonadati</taxon>
        <taxon>Bacteroidota</taxon>
        <taxon>Flavobacteriia</taxon>
        <taxon>Flavobacteriales</taxon>
        <taxon>Flavobacteriaceae</taxon>
        <taxon>Flavobacterium</taxon>
    </lineage>
</organism>
<proteinExistence type="predicted"/>
<dbReference type="RefSeq" id="WP_379852461.1">
    <property type="nucleotide sequence ID" value="NZ_JBHZPY010000012.1"/>
</dbReference>
<dbReference type="InterPro" id="IPR058238">
    <property type="entry name" value="Lant_leader_dom"/>
</dbReference>
<accession>A0ABW6I7A5</accession>
<evidence type="ECO:0000313" key="1">
    <source>
        <dbReference type="EMBL" id="MFE3872167.1"/>
    </source>
</evidence>